<comment type="similarity">
    <text evidence="2 4">Belongs to the glucose-6-phosphate 1-epimerase family.</text>
</comment>
<proteinExistence type="inferred from homology"/>
<dbReference type="InterPro" id="IPR011013">
    <property type="entry name" value="Gal_mutarotase_sf_dom"/>
</dbReference>
<dbReference type="InterPro" id="IPR014718">
    <property type="entry name" value="GH-type_carb-bd"/>
</dbReference>
<dbReference type="OrthoDB" id="9790727at2"/>
<evidence type="ECO:0000256" key="1">
    <source>
        <dbReference type="ARBA" id="ARBA00001096"/>
    </source>
</evidence>
<name>A0A6L6PW53_9BURK</name>
<dbReference type="GO" id="GO:0047938">
    <property type="term" value="F:glucose-6-phosphate 1-epimerase activity"/>
    <property type="evidence" value="ECO:0007669"/>
    <property type="project" value="UniProtKB-UniRule"/>
</dbReference>
<dbReference type="Proteomes" id="UP000484015">
    <property type="component" value="Unassembled WGS sequence"/>
</dbReference>
<feature type="active site" evidence="5">
    <location>
        <position position="155"/>
    </location>
</feature>
<keyword evidence="7" id="KW-1185">Reference proteome</keyword>
<reference evidence="6 7" key="1">
    <citation type="submission" date="2019-11" db="EMBL/GenBank/DDBJ databases">
        <title>Type strains purchased from KCTC, JCM and DSMZ.</title>
        <authorList>
            <person name="Lu H."/>
        </authorList>
    </citation>
    <scope>NUCLEOTIDE SEQUENCE [LARGE SCALE GENOMIC DNA]</scope>
    <source>
        <strain evidence="6 7">KCTC 42409</strain>
    </source>
</reference>
<sequence length="265" mass="28499">MISKETVGALPAIRITAPDGAQALVALYGAHLLSWKTPDGRERLFMSERSPLDGSAAIRGGVPVIFPQFATRGDGQRHGVARLSAWQLGSTGDEGNQASAEFLLTQDDVPSSLAQGWPHRFALSLRFTLDGDTLRMDYHVHNTSGASWDFACALHTYYAVGEFTKTSLHGLACGTVNFADALDDIHPATAALELQTADSRLRLQQQGFTEWVVWNPGAKGAAAIADLADHEHSAFLCIEPARVDKKPLAAGAEWRGTHSVTVLRA</sequence>
<gene>
    <name evidence="6" type="ORF">GM668_02045</name>
</gene>
<dbReference type="PANTHER" id="PTHR11122">
    <property type="entry name" value="APOSPORY-ASSOCIATED PROTEIN C-RELATED"/>
    <property type="match status" value="1"/>
</dbReference>
<dbReference type="PANTHER" id="PTHR11122:SF13">
    <property type="entry name" value="GLUCOSE-6-PHOSPHATE 1-EPIMERASE"/>
    <property type="match status" value="1"/>
</dbReference>
<evidence type="ECO:0000256" key="5">
    <source>
        <dbReference type="PIRSR" id="PIRSR016020-1"/>
    </source>
</evidence>
<dbReference type="GO" id="GO:0030246">
    <property type="term" value="F:carbohydrate binding"/>
    <property type="evidence" value="ECO:0007669"/>
    <property type="project" value="UniProtKB-UniRule"/>
</dbReference>
<dbReference type="Pfam" id="PF01263">
    <property type="entry name" value="Aldose_epim"/>
    <property type="match status" value="1"/>
</dbReference>
<dbReference type="InterPro" id="IPR008183">
    <property type="entry name" value="Aldose_1/G6P_1-epimerase"/>
</dbReference>
<comment type="catalytic activity">
    <reaction evidence="1">
        <text>alpha-D-glucose 6-phosphate = beta-D-glucose 6-phosphate</text>
        <dbReference type="Rhea" id="RHEA:16249"/>
        <dbReference type="ChEBI" id="CHEBI:58225"/>
        <dbReference type="ChEBI" id="CHEBI:58247"/>
        <dbReference type="EC" id="5.1.3.15"/>
    </reaction>
</comment>
<protein>
    <recommendedName>
        <fullName evidence="4">Putative glucose-6-phosphate 1-epimerase</fullName>
        <ecNumber evidence="4">5.1.3.15</ecNumber>
    </recommendedName>
</protein>
<evidence type="ECO:0000313" key="6">
    <source>
        <dbReference type="EMBL" id="MTW00862.1"/>
    </source>
</evidence>
<dbReference type="PIRSF" id="PIRSF016020">
    <property type="entry name" value="PHexose_mutarotase"/>
    <property type="match status" value="1"/>
</dbReference>
<dbReference type="EMBL" id="WNLA01000001">
    <property type="protein sequence ID" value="MTW00862.1"/>
    <property type="molecule type" value="Genomic_DNA"/>
</dbReference>
<dbReference type="SUPFAM" id="SSF74650">
    <property type="entry name" value="Galactose mutarotase-like"/>
    <property type="match status" value="1"/>
</dbReference>
<dbReference type="Gene3D" id="2.70.98.10">
    <property type="match status" value="1"/>
</dbReference>
<accession>A0A6L6PW53</accession>
<organism evidence="6 7">
    <name type="scientific">Pseudoduganella ginsengisoli</name>
    <dbReference type="NCBI Taxonomy" id="1462440"/>
    <lineage>
        <taxon>Bacteria</taxon>
        <taxon>Pseudomonadati</taxon>
        <taxon>Pseudomonadota</taxon>
        <taxon>Betaproteobacteria</taxon>
        <taxon>Burkholderiales</taxon>
        <taxon>Oxalobacteraceae</taxon>
        <taxon>Telluria group</taxon>
        <taxon>Pseudoduganella</taxon>
    </lineage>
</organism>
<evidence type="ECO:0000313" key="7">
    <source>
        <dbReference type="Proteomes" id="UP000484015"/>
    </source>
</evidence>
<comment type="caution">
    <text evidence="6">The sequence shown here is derived from an EMBL/GenBank/DDBJ whole genome shotgun (WGS) entry which is preliminary data.</text>
</comment>
<feature type="active site" evidence="5">
    <location>
        <position position="239"/>
    </location>
</feature>
<dbReference type="InterPro" id="IPR025532">
    <property type="entry name" value="G6P_1-epimerase"/>
</dbReference>
<evidence type="ECO:0000256" key="3">
    <source>
        <dbReference type="ARBA" id="ARBA00023235"/>
    </source>
</evidence>
<evidence type="ECO:0000256" key="4">
    <source>
        <dbReference type="PIRNR" id="PIRNR016020"/>
    </source>
</evidence>
<dbReference type="EC" id="5.1.3.15" evidence="4"/>
<dbReference type="CDD" id="cd09020">
    <property type="entry name" value="D-hex-6-P-epi_like"/>
    <property type="match status" value="1"/>
</dbReference>
<evidence type="ECO:0000256" key="2">
    <source>
        <dbReference type="ARBA" id="ARBA00005866"/>
    </source>
</evidence>
<dbReference type="RefSeq" id="WP_155437254.1">
    <property type="nucleotide sequence ID" value="NZ_WNLA01000001.1"/>
</dbReference>
<dbReference type="AlphaFoldDB" id="A0A6L6PW53"/>
<dbReference type="GO" id="GO:0005975">
    <property type="term" value="P:carbohydrate metabolic process"/>
    <property type="evidence" value="ECO:0007669"/>
    <property type="project" value="InterPro"/>
</dbReference>
<keyword evidence="3 4" id="KW-0413">Isomerase</keyword>